<gene>
    <name evidence="3" type="ORF">GCM10010468_76620</name>
</gene>
<dbReference type="Pfam" id="PF00156">
    <property type="entry name" value="Pribosyltran"/>
    <property type="match status" value="1"/>
</dbReference>
<dbReference type="Proteomes" id="UP001501237">
    <property type="component" value="Unassembled WGS sequence"/>
</dbReference>
<proteinExistence type="inferred from homology"/>
<dbReference type="InterPro" id="IPR000836">
    <property type="entry name" value="PRTase_dom"/>
</dbReference>
<protein>
    <recommendedName>
        <fullName evidence="2">Phosphoribosyltransferase domain-containing protein</fullName>
    </recommendedName>
</protein>
<dbReference type="PANTHER" id="PTHR47505:SF1">
    <property type="entry name" value="DNA UTILIZATION PROTEIN YHGH"/>
    <property type="match status" value="1"/>
</dbReference>
<dbReference type="PANTHER" id="PTHR47505">
    <property type="entry name" value="DNA UTILIZATION PROTEIN YHGH"/>
    <property type="match status" value="1"/>
</dbReference>
<feature type="domain" description="Phosphoribosyltransferase" evidence="2">
    <location>
        <begin position="127"/>
        <end position="167"/>
    </location>
</feature>
<organism evidence="3 4">
    <name type="scientific">Actinocorallia longicatena</name>
    <dbReference type="NCBI Taxonomy" id="111803"/>
    <lineage>
        <taxon>Bacteria</taxon>
        <taxon>Bacillati</taxon>
        <taxon>Actinomycetota</taxon>
        <taxon>Actinomycetes</taxon>
        <taxon>Streptosporangiales</taxon>
        <taxon>Thermomonosporaceae</taxon>
        <taxon>Actinocorallia</taxon>
    </lineage>
</organism>
<dbReference type="EMBL" id="BAAAUV010000040">
    <property type="protein sequence ID" value="GAA3240122.1"/>
    <property type="molecule type" value="Genomic_DNA"/>
</dbReference>
<dbReference type="Gene3D" id="3.40.50.2020">
    <property type="match status" value="1"/>
</dbReference>
<sequence>MTAYRGPVRSMIVEYKDRGRSGLAAPLARALASVITEGVLPEAAVRGGVLLIPVPSARRSVRRRGGDTMLGLARLAAAELRSQGIDAAALGVLRRMPGTPDQGDLGGAQRRTNLNGALRATGAVSGTVIVVDDVTTTGASVAAAWSALTSAGAHVVGAATVAAARLDTDKP</sequence>
<reference evidence="4" key="1">
    <citation type="journal article" date="2019" name="Int. J. Syst. Evol. Microbiol.">
        <title>The Global Catalogue of Microorganisms (GCM) 10K type strain sequencing project: providing services to taxonomists for standard genome sequencing and annotation.</title>
        <authorList>
            <consortium name="The Broad Institute Genomics Platform"/>
            <consortium name="The Broad Institute Genome Sequencing Center for Infectious Disease"/>
            <person name="Wu L."/>
            <person name="Ma J."/>
        </authorList>
    </citation>
    <scope>NUCLEOTIDE SEQUENCE [LARGE SCALE GENOMIC DNA]</scope>
    <source>
        <strain evidence="4">JCM 9377</strain>
    </source>
</reference>
<accession>A0ABP6QT34</accession>
<dbReference type="InterPro" id="IPR051910">
    <property type="entry name" value="ComF/GntX_DNA_util-trans"/>
</dbReference>
<dbReference type="CDD" id="cd06223">
    <property type="entry name" value="PRTases_typeI"/>
    <property type="match status" value="1"/>
</dbReference>
<dbReference type="SUPFAM" id="SSF53271">
    <property type="entry name" value="PRTase-like"/>
    <property type="match status" value="1"/>
</dbReference>
<evidence type="ECO:0000313" key="3">
    <source>
        <dbReference type="EMBL" id="GAA3240122.1"/>
    </source>
</evidence>
<evidence type="ECO:0000259" key="2">
    <source>
        <dbReference type="Pfam" id="PF00156"/>
    </source>
</evidence>
<evidence type="ECO:0000313" key="4">
    <source>
        <dbReference type="Proteomes" id="UP001501237"/>
    </source>
</evidence>
<comment type="caution">
    <text evidence="3">The sequence shown here is derived from an EMBL/GenBank/DDBJ whole genome shotgun (WGS) entry which is preliminary data.</text>
</comment>
<comment type="similarity">
    <text evidence="1">Belongs to the ComF/GntX family.</text>
</comment>
<keyword evidence="4" id="KW-1185">Reference proteome</keyword>
<name>A0ABP6QT34_9ACTN</name>
<evidence type="ECO:0000256" key="1">
    <source>
        <dbReference type="ARBA" id="ARBA00008007"/>
    </source>
</evidence>
<dbReference type="InterPro" id="IPR029057">
    <property type="entry name" value="PRTase-like"/>
</dbReference>